<dbReference type="RefSeq" id="WP_308488706.1">
    <property type="nucleotide sequence ID" value="NZ_JAVFCB010000003.1"/>
</dbReference>
<sequence>MSDINSNDQVNADPFATRDGGIEAAFRNNGSMTPFRTVELTQRVVTYQQLNNHDFYELVKGPLLLGQVDVIDQRCDQVLVGGDAVGFDDPRAAVALAQAQSSWVGVNPGAPEIYTTLGVDWWQQQAQRTAEAGS</sequence>
<name>A0ABU0XGH5_9MICO</name>
<organism evidence="1 2">
    <name type="scientific">Microbacterium capsulatum</name>
    <dbReference type="NCBI Taxonomy" id="3041921"/>
    <lineage>
        <taxon>Bacteria</taxon>
        <taxon>Bacillati</taxon>
        <taxon>Actinomycetota</taxon>
        <taxon>Actinomycetes</taxon>
        <taxon>Micrococcales</taxon>
        <taxon>Microbacteriaceae</taxon>
        <taxon>Microbacterium</taxon>
    </lineage>
</organism>
<accession>A0ABU0XGH5</accession>
<reference evidence="1 2" key="1">
    <citation type="submission" date="2023-08" db="EMBL/GenBank/DDBJ databases">
        <title>Microbacterium sp. nov., isolated from a waste landfill.</title>
        <authorList>
            <person name="Wen W."/>
        </authorList>
    </citation>
    <scope>NUCLEOTIDE SEQUENCE [LARGE SCALE GENOMIC DNA]</scope>
    <source>
        <strain evidence="1 2">ASV81</strain>
    </source>
</reference>
<protein>
    <submittedName>
        <fullName evidence="1">Uncharacterized protein</fullName>
    </submittedName>
</protein>
<keyword evidence="2" id="KW-1185">Reference proteome</keyword>
<comment type="caution">
    <text evidence="1">The sequence shown here is derived from an EMBL/GenBank/DDBJ whole genome shotgun (WGS) entry which is preliminary data.</text>
</comment>
<dbReference type="Proteomes" id="UP001230289">
    <property type="component" value="Unassembled WGS sequence"/>
</dbReference>
<gene>
    <name evidence="1" type="ORF">RBR11_07555</name>
</gene>
<evidence type="ECO:0000313" key="2">
    <source>
        <dbReference type="Proteomes" id="UP001230289"/>
    </source>
</evidence>
<evidence type="ECO:0000313" key="1">
    <source>
        <dbReference type="EMBL" id="MDQ4213769.1"/>
    </source>
</evidence>
<dbReference type="EMBL" id="JAVFCB010000003">
    <property type="protein sequence ID" value="MDQ4213769.1"/>
    <property type="molecule type" value="Genomic_DNA"/>
</dbReference>
<proteinExistence type="predicted"/>